<feature type="transmembrane region" description="Helical" evidence="2">
    <location>
        <begin position="158"/>
        <end position="179"/>
    </location>
</feature>
<keyword evidence="2" id="KW-0812">Transmembrane</keyword>
<keyword evidence="4" id="KW-1185">Reference proteome</keyword>
<organism evidence="3 4">
    <name type="scientific">Dactylosporangium vinaceum</name>
    <dbReference type="NCBI Taxonomy" id="53362"/>
    <lineage>
        <taxon>Bacteria</taxon>
        <taxon>Bacillati</taxon>
        <taxon>Actinomycetota</taxon>
        <taxon>Actinomycetes</taxon>
        <taxon>Micromonosporales</taxon>
        <taxon>Micromonosporaceae</taxon>
        <taxon>Dactylosporangium</taxon>
    </lineage>
</organism>
<dbReference type="RefSeq" id="WP_223093731.1">
    <property type="nucleotide sequence ID" value="NZ_CP061913.1"/>
</dbReference>
<evidence type="ECO:0000313" key="3">
    <source>
        <dbReference type="EMBL" id="MFB9448982.1"/>
    </source>
</evidence>
<sequence>MTCGAPGHDTNGRYLCLQHGGVPSADFVAALVGGGAAFEPAPDPTADTVPLPPPEALTARIPEQSRRTGPGGGEDDDEDGNEDDEVIDDRPPAALRILTWILLTVTAVHIVLLVVDVLVLRREDAVLRQYAIEEDYLQATGAQAVFALVDRVGSAVSVALWVTLLMFAVWFGAVGRVADKLGRDRRVVLRHWTYIGWRLALIPLVVYLFAEAARDETRPSERFAFVEDALAVNHTTIMFTSLRIVMLALLAGFVLVVWRRLSPPAREDVLPF</sequence>
<name>A0ABV5MJC9_9ACTN</name>
<feature type="transmembrane region" description="Helical" evidence="2">
    <location>
        <begin position="191"/>
        <end position="210"/>
    </location>
</feature>
<evidence type="ECO:0000256" key="1">
    <source>
        <dbReference type="SAM" id="MobiDB-lite"/>
    </source>
</evidence>
<evidence type="ECO:0008006" key="5">
    <source>
        <dbReference type="Google" id="ProtNLM"/>
    </source>
</evidence>
<dbReference type="EMBL" id="JBHMCA010000060">
    <property type="protein sequence ID" value="MFB9448982.1"/>
    <property type="molecule type" value="Genomic_DNA"/>
</dbReference>
<comment type="caution">
    <text evidence="3">The sequence shown here is derived from an EMBL/GenBank/DDBJ whole genome shotgun (WGS) entry which is preliminary data.</text>
</comment>
<evidence type="ECO:0000256" key="2">
    <source>
        <dbReference type="SAM" id="Phobius"/>
    </source>
</evidence>
<feature type="compositionally biased region" description="Acidic residues" evidence="1">
    <location>
        <begin position="73"/>
        <end position="87"/>
    </location>
</feature>
<dbReference type="Proteomes" id="UP001589608">
    <property type="component" value="Unassembled WGS sequence"/>
</dbReference>
<evidence type="ECO:0000313" key="4">
    <source>
        <dbReference type="Proteomes" id="UP001589608"/>
    </source>
</evidence>
<reference evidence="3 4" key="1">
    <citation type="submission" date="2024-09" db="EMBL/GenBank/DDBJ databases">
        <authorList>
            <person name="Sun Q."/>
            <person name="Mori K."/>
        </authorList>
    </citation>
    <scope>NUCLEOTIDE SEQUENCE [LARGE SCALE GENOMIC DNA]</scope>
    <source>
        <strain evidence="3 4">JCM 3307</strain>
    </source>
</reference>
<proteinExistence type="predicted"/>
<keyword evidence="2" id="KW-0472">Membrane</keyword>
<protein>
    <recommendedName>
        <fullName evidence="5">DUF4328 domain-containing protein</fullName>
    </recommendedName>
</protein>
<feature type="transmembrane region" description="Helical" evidence="2">
    <location>
        <begin position="237"/>
        <end position="258"/>
    </location>
</feature>
<feature type="region of interest" description="Disordered" evidence="1">
    <location>
        <begin position="39"/>
        <end position="87"/>
    </location>
</feature>
<gene>
    <name evidence="3" type="ORF">ACFFTR_38400</name>
</gene>
<keyword evidence="2" id="KW-1133">Transmembrane helix</keyword>
<accession>A0ABV5MJC9</accession>
<feature type="transmembrane region" description="Helical" evidence="2">
    <location>
        <begin position="97"/>
        <end position="120"/>
    </location>
</feature>